<keyword evidence="4" id="KW-0238">DNA-binding</keyword>
<organism evidence="8 9">
    <name type="scientific">Oldenlandia corymbosa var. corymbosa</name>
    <dbReference type="NCBI Taxonomy" id="529605"/>
    <lineage>
        <taxon>Eukaryota</taxon>
        <taxon>Viridiplantae</taxon>
        <taxon>Streptophyta</taxon>
        <taxon>Embryophyta</taxon>
        <taxon>Tracheophyta</taxon>
        <taxon>Spermatophyta</taxon>
        <taxon>Magnoliopsida</taxon>
        <taxon>eudicotyledons</taxon>
        <taxon>Gunneridae</taxon>
        <taxon>Pentapetalae</taxon>
        <taxon>asterids</taxon>
        <taxon>lamiids</taxon>
        <taxon>Gentianales</taxon>
        <taxon>Rubiaceae</taxon>
        <taxon>Rubioideae</taxon>
        <taxon>Spermacoceae</taxon>
        <taxon>Hedyotis-Oldenlandia complex</taxon>
        <taxon>Oldenlandia</taxon>
    </lineage>
</organism>
<name>A0AAV1C529_OLDCO</name>
<dbReference type="SUPFAM" id="SSF90229">
    <property type="entry name" value="CCCH zinc finger"/>
    <property type="match status" value="5"/>
</dbReference>
<dbReference type="InterPro" id="IPR000571">
    <property type="entry name" value="Znf_CCCH"/>
</dbReference>
<keyword evidence="2 5" id="KW-0863">Zinc-finger</keyword>
<keyword evidence="3 5" id="KW-0862">Zinc</keyword>
<evidence type="ECO:0000256" key="4">
    <source>
        <dbReference type="ARBA" id="ARBA00023125"/>
    </source>
</evidence>
<feature type="zinc finger region" description="C3H1-type" evidence="5">
    <location>
        <begin position="54"/>
        <end position="82"/>
    </location>
</feature>
<dbReference type="GO" id="GO:0008270">
    <property type="term" value="F:zinc ion binding"/>
    <property type="evidence" value="ECO:0007669"/>
    <property type="project" value="UniProtKB-KW"/>
</dbReference>
<dbReference type="Proteomes" id="UP001161247">
    <property type="component" value="Chromosome 1"/>
</dbReference>
<evidence type="ECO:0000256" key="1">
    <source>
        <dbReference type="ARBA" id="ARBA00022723"/>
    </source>
</evidence>
<dbReference type="InterPro" id="IPR050974">
    <property type="entry name" value="Plant_ZF_CCCH"/>
</dbReference>
<gene>
    <name evidence="8" type="ORF">OLC1_LOCUS2371</name>
</gene>
<keyword evidence="1 5" id="KW-0479">Metal-binding</keyword>
<feature type="domain" description="C3H1-type" evidence="7">
    <location>
        <begin position="54"/>
        <end position="82"/>
    </location>
</feature>
<evidence type="ECO:0000259" key="7">
    <source>
        <dbReference type="PROSITE" id="PS50103"/>
    </source>
</evidence>
<evidence type="ECO:0000313" key="8">
    <source>
        <dbReference type="EMBL" id="CAI9090143.1"/>
    </source>
</evidence>
<keyword evidence="9" id="KW-1185">Reference proteome</keyword>
<protein>
    <submittedName>
        <fullName evidence="8">OLC1v1024850C3</fullName>
    </submittedName>
</protein>
<dbReference type="EMBL" id="OX459118">
    <property type="protein sequence ID" value="CAI9090143.1"/>
    <property type="molecule type" value="Genomic_DNA"/>
</dbReference>
<feature type="zinc finger region" description="C3H1-type" evidence="5">
    <location>
        <begin position="308"/>
        <end position="336"/>
    </location>
</feature>
<feature type="domain" description="C3H1-type" evidence="7">
    <location>
        <begin position="137"/>
        <end position="165"/>
    </location>
</feature>
<dbReference type="PANTHER" id="PTHR12506:SF50">
    <property type="entry name" value="ZINC FINGER CCCH DOMAIN-CONTAINING PROTEIN 26"/>
    <property type="match status" value="1"/>
</dbReference>
<dbReference type="SMART" id="SM00356">
    <property type="entry name" value="ZnF_C3H1"/>
    <property type="match status" value="5"/>
</dbReference>
<feature type="compositionally biased region" description="Basic and acidic residues" evidence="6">
    <location>
        <begin position="372"/>
        <end position="384"/>
    </location>
</feature>
<proteinExistence type="predicted"/>
<sequence length="417" mass="46329">MKNLREGKNGGASKGSQSSAGKEPVYKAMKKLTIEDRTIDDKRGTVNEVEYPDRPGEPVCLYFMQNGTCSYGRRCRFNHPTNVEKWIQDTDELPERDGQPECKFFVKTGTCKFGSSCRYHHPQYRYFMLNTLGLPMRQGEPLCDYYMRNGTCKFGALCKFDHPQPFSTGNSFLPTHVPYGSNAISLLPSSGTPYVGGVVDISTSNTTFVSNPSLQVPQNHVPVVPPSQVWSRYMGTMGQSSATAIVANPTSNSQVHVSPSVFNLPDRPDRPECRDFVNTGNCRYGADCKYHHPRTLPSSLGLLGLPSRPGQPICAYYAQYGLCRYGPTCQFDHPWPGYFYLYNFGMPSPLPGIPTAPYQWSSPMVLLAAETDPPKSSKHAEPLKKAQSSVSKKVQHVHPNTLPSSSVSREVSRDRSD</sequence>
<feature type="domain" description="C3H1-type" evidence="7">
    <location>
        <begin position="267"/>
        <end position="295"/>
    </location>
</feature>
<feature type="zinc finger region" description="C3H1-type" evidence="5">
    <location>
        <begin position="137"/>
        <end position="165"/>
    </location>
</feature>
<evidence type="ECO:0000256" key="6">
    <source>
        <dbReference type="SAM" id="MobiDB-lite"/>
    </source>
</evidence>
<dbReference type="GO" id="GO:0003677">
    <property type="term" value="F:DNA binding"/>
    <property type="evidence" value="ECO:0007669"/>
    <property type="project" value="UniProtKB-KW"/>
</dbReference>
<dbReference type="InterPro" id="IPR036855">
    <property type="entry name" value="Znf_CCCH_sf"/>
</dbReference>
<feature type="domain" description="C3H1-type" evidence="7">
    <location>
        <begin position="96"/>
        <end position="124"/>
    </location>
</feature>
<feature type="domain" description="C3H1-type" evidence="7">
    <location>
        <begin position="308"/>
        <end position="336"/>
    </location>
</feature>
<evidence type="ECO:0000313" key="9">
    <source>
        <dbReference type="Proteomes" id="UP001161247"/>
    </source>
</evidence>
<feature type="region of interest" description="Disordered" evidence="6">
    <location>
        <begin position="1"/>
        <end position="26"/>
    </location>
</feature>
<evidence type="ECO:0000256" key="5">
    <source>
        <dbReference type="PROSITE-ProRule" id="PRU00723"/>
    </source>
</evidence>
<reference evidence="8" key="1">
    <citation type="submission" date="2023-03" db="EMBL/GenBank/DDBJ databases">
        <authorList>
            <person name="Julca I."/>
        </authorList>
    </citation>
    <scope>NUCLEOTIDE SEQUENCE</scope>
</reference>
<dbReference type="AlphaFoldDB" id="A0AAV1C529"/>
<dbReference type="GO" id="GO:0003729">
    <property type="term" value="F:mRNA binding"/>
    <property type="evidence" value="ECO:0007669"/>
    <property type="project" value="TreeGrafter"/>
</dbReference>
<dbReference type="PANTHER" id="PTHR12506">
    <property type="entry name" value="PROTEIN PHOSPHATASE RELATED"/>
    <property type="match status" value="1"/>
</dbReference>
<feature type="zinc finger region" description="C3H1-type" evidence="5">
    <location>
        <begin position="267"/>
        <end position="295"/>
    </location>
</feature>
<dbReference type="Gene3D" id="4.10.1000.10">
    <property type="entry name" value="Zinc finger, CCCH-type"/>
    <property type="match status" value="3"/>
</dbReference>
<dbReference type="PROSITE" id="PS50103">
    <property type="entry name" value="ZF_C3H1"/>
    <property type="match status" value="5"/>
</dbReference>
<evidence type="ECO:0000256" key="3">
    <source>
        <dbReference type="ARBA" id="ARBA00022833"/>
    </source>
</evidence>
<feature type="zinc finger region" description="C3H1-type" evidence="5">
    <location>
        <begin position="96"/>
        <end position="124"/>
    </location>
</feature>
<evidence type="ECO:0000256" key="2">
    <source>
        <dbReference type="ARBA" id="ARBA00022771"/>
    </source>
</evidence>
<accession>A0AAV1C529</accession>
<feature type="region of interest" description="Disordered" evidence="6">
    <location>
        <begin position="369"/>
        <end position="417"/>
    </location>
</feature>
<dbReference type="Pfam" id="PF00642">
    <property type="entry name" value="zf-CCCH"/>
    <property type="match status" value="5"/>
</dbReference>